<comment type="caution">
    <text evidence="1">The sequence shown here is derived from an EMBL/GenBank/DDBJ whole genome shotgun (WGS) entry which is preliminary data.</text>
</comment>
<keyword evidence="2" id="KW-1185">Reference proteome</keyword>
<accession>A0A934VZW1</accession>
<reference evidence="1" key="1">
    <citation type="submission" date="2021-01" db="EMBL/GenBank/DDBJ databases">
        <title>Genome sequence of strain Noviherbaspirillum sp. DKR-6.</title>
        <authorList>
            <person name="Chaudhary D.K."/>
        </authorList>
    </citation>
    <scope>NUCLEOTIDE SEQUENCE</scope>
    <source>
        <strain evidence="1">DKR-6</strain>
    </source>
</reference>
<proteinExistence type="predicted"/>
<dbReference type="EMBL" id="JAEPBG010000001">
    <property type="protein sequence ID" value="MBK4733451.1"/>
    <property type="molecule type" value="Genomic_DNA"/>
</dbReference>
<sequence>MKTRLCGKSPSENTQLSHQTFSAALLSALMTVFPCHAEDKDTRPSVYKIEPSDICAMKTEHATTRFTAPVTPIDIIKNIDIVLKSSPFIDGEFLNENNLSAIFGEHSFKWIDYMPEEKLIKMDASPAFPYNCIIQSTAIWRKFKIGENKVGISFGLVANINDILPECQSLTISNIKSILGEPSAIEPIFGTSPPPHGRIIRYGPQTDPLGHADIFYYLQSGNCKSEFSFTTLGSGVISGFHLSIKGSN</sequence>
<organism evidence="1 2">
    <name type="scientific">Noviherbaspirillum pedocola</name>
    <dbReference type="NCBI Taxonomy" id="2801341"/>
    <lineage>
        <taxon>Bacteria</taxon>
        <taxon>Pseudomonadati</taxon>
        <taxon>Pseudomonadota</taxon>
        <taxon>Betaproteobacteria</taxon>
        <taxon>Burkholderiales</taxon>
        <taxon>Oxalobacteraceae</taxon>
        <taxon>Noviherbaspirillum</taxon>
    </lineage>
</organism>
<dbReference type="RefSeq" id="WP_200590214.1">
    <property type="nucleotide sequence ID" value="NZ_JAEPBG010000001.1"/>
</dbReference>
<dbReference type="Proteomes" id="UP000622890">
    <property type="component" value="Unassembled WGS sequence"/>
</dbReference>
<gene>
    <name evidence="1" type="ORF">JJB74_02300</name>
</gene>
<protein>
    <submittedName>
        <fullName evidence="1">Uncharacterized protein</fullName>
    </submittedName>
</protein>
<evidence type="ECO:0000313" key="1">
    <source>
        <dbReference type="EMBL" id="MBK4733451.1"/>
    </source>
</evidence>
<dbReference type="AlphaFoldDB" id="A0A934VZW1"/>
<name>A0A934VZW1_9BURK</name>
<evidence type="ECO:0000313" key="2">
    <source>
        <dbReference type="Proteomes" id="UP000622890"/>
    </source>
</evidence>